<dbReference type="GO" id="GO:0003676">
    <property type="term" value="F:nucleic acid binding"/>
    <property type="evidence" value="ECO:0007669"/>
    <property type="project" value="InterPro"/>
</dbReference>
<protein>
    <submittedName>
        <fullName evidence="3">DUF1016 domain-containing protein</fullName>
    </submittedName>
</protein>
<accession>A0A5W2LLZ7</accession>
<dbReference type="Pfam" id="PF06250">
    <property type="entry name" value="YhcG_C"/>
    <property type="match status" value="1"/>
</dbReference>
<dbReference type="Pfam" id="PF17761">
    <property type="entry name" value="DUF1016_N"/>
    <property type="match status" value="1"/>
</dbReference>
<sequence>MTNPTLVPQSDEYQQIHNGIVQLLDTARTQTVRSINTIMTATYWEMGRRIVEFEQGGEARAAYGEQLIDRLSQDLSQRYKRGFSASNLWQFKKFYLYFQKIEILQTVSGESLHLAQLAKSFPLPWSAYVRLLSVKNPDARTFYEKETLRNGWSVRQLDRQIATQFYERTLLSHDKSAMLQQPAPAEPNVLPEQAIRDPFILEFLNLKDEYSESALEDALLSHLMDFMLELGDDFAFVGRQRRLRIDDSWFRVDLLFFHRRLRCLLLVDLKVGKFGYADAGQMNMYLNYAKEHWTMPGENPPVGLILCAEKGAGEAHYALTGLPHKVLTSEYKMQLPDEKLLADELVRSQMTLAAQKVESGE</sequence>
<evidence type="ECO:0000259" key="1">
    <source>
        <dbReference type="Pfam" id="PF06250"/>
    </source>
</evidence>
<dbReference type="InterPro" id="IPR011856">
    <property type="entry name" value="tRNA_endonuc-like_dom_sf"/>
</dbReference>
<dbReference type="InterPro" id="IPR053148">
    <property type="entry name" value="PD-DEXK-like_domain"/>
</dbReference>
<feature type="domain" description="YhcG PDDEXK nuclease" evidence="1">
    <location>
        <begin position="193"/>
        <end position="342"/>
    </location>
</feature>
<dbReference type="EMBL" id="AAHIJD010000001">
    <property type="protein sequence ID" value="EBW4467003.1"/>
    <property type="molecule type" value="Genomic_DNA"/>
</dbReference>
<feature type="domain" description="YhcG N-terminal" evidence="2">
    <location>
        <begin position="20"/>
        <end position="168"/>
    </location>
</feature>
<dbReference type="Gene3D" id="3.40.1350.10">
    <property type="match status" value="1"/>
</dbReference>
<dbReference type="AlphaFoldDB" id="A0A5W2LLZ7"/>
<evidence type="ECO:0000259" key="2">
    <source>
        <dbReference type="Pfam" id="PF17761"/>
    </source>
</evidence>
<dbReference type="PANTHER" id="PTHR30547:SF5">
    <property type="entry name" value="NUCLEASE YHCG-RELATED"/>
    <property type="match status" value="1"/>
</dbReference>
<proteinExistence type="predicted"/>
<name>A0A5W2LLZ7_SALET</name>
<dbReference type="Proteomes" id="UP000839639">
    <property type="component" value="Unassembled WGS sequence"/>
</dbReference>
<comment type="caution">
    <text evidence="3">The sequence shown here is derived from an EMBL/GenBank/DDBJ whole genome shotgun (WGS) entry which is preliminary data.</text>
</comment>
<dbReference type="InterPro" id="IPR009362">
    <property type="entry name" value="YhcG_C"/>
</dbReference>
<gene>
    <name evidence="3" type="ORF">DPK62_00145</name>
</gene>
<dbReference type="PANTHER" id="PTHR30547">
    <property type="entry name" value="UNCHARACTERIZED PROTEIN YHCG-RELATED"/>
    <property type="match status" value="1"/>
</dbReference>
<organism evidence="3">
    <name type="scientific">Salmonella enterica subsp. enterica serovar Lattenkamp</name>
    <dbReference type="NCBI Taxonomy" id="2564671"/>
    <lineage>
        <taxon>Bacteria</taxon>
        <taxon>Pseudomonadati</taxon>
        <taxon>Pseudomonadota</taxon>
        <taxon>Gammaproteobacteria</taxon>
        <taxon>Enterobacterales</taxon>
        <taxon>Enterobacteriaceae</taxon>
        <taxon>Salmonella</taxon>
    </lineage>
</organism>
<evidence type="ECO:0000313" key="3">
    <source>
        <dbReference type="EMBL" id="EBW4467003.1"/>
    </source>
</evidence>
<reference evidence="3" key="1">
    <citation type="submission" date="2018-06" db="EMBL/GenBank/DDBJ databases">
        <authorList>
            <person name="Ashton P.M."/>
            <person name="Dallman T."/>
            <person name="Nair S."/>
            <person name="De Pinna E."/>
            <person name="Peters T."/>
            <person name="Grant K."/>
        </authorList>
    </citation>
    <scope>NUCLEOTIDE SEQUENCE [LARGE SCALE GENOMIC DNA]</scope>
    <source>
        <strain evidence="3">149361</strain>
    </source>
</reference>
<dbReference type="InterPro" id="IPR041527">
    <property type="entry name" value="YhcG_N"/>
</dbReference>